<name>A0ABP0K8J5_9DINO</name>
<keyword evidence="8" id="KW-1133">Transmembrane helix</keyword>
<keyword evidence="5" id="KW-1015">Disulfide bond</keyword>
<evidence type="ECO:0000256" key="4">
    <source>
        <dbReference type="ARBA" id="ARBA00022801"/>
    </source>
</evidence>
<keyword evidence="4 6" id="KW-0378">Hydrolase</keyword>
<evidence type="ECO:0000256" key="6">
    <source>
        <dbReference type="RuleBase" id="RU361193"/>
    </source>
</evidence>
<dbReference type="EMBL" id="CAXAMM010010335">
    <property type="protein sequence ID" value="CAK9023129.1"/>
    <property type="molecule type" value="Genomic_DNA"/>
</dbReference>
<comment type="caution">
    <text evidence="9">The sequence shown here is derived from an EMBL/GenBank/DDBJ whole genome shotgun (WGS) entry which is preliminary data.</text>
</comment>
<protein>
    <recommendedName>
        <fullName evidence="6">alpha-1,2-Mannosidase</fullName>
        <ecNumber evidence="6">3.2.1.-</ecNumber>
    </recommendedName>
</protein>
<evidence type="ECO:0000256" key="5">
    <source>
        <dbReference type="ARBA" id="ARBA00023157"/>
    </source>
</evidence>
<feature type="region of interest" description="Disordered" evidence="7">
    <location>
        <begin position="1"/>
        <end position="20"/>
    </location>
</feature>
<comment type="pathway">
    <text evidence="2">Protein modification; protein glycosylation.</text>
</comment>
<dbReference type="PRINTS" id="PR00747">
    <property type="entry name" value="GLYHDRLASE47"/>
</dbReference>
<dbReference type="SUPFAM" id="SSF48225">
    <property type="entry name" value="Seven-hairpin glycosidases"/>
    <property type="match status" value="1"/>
</dbReference>
<dbReference type="InterPro" id="IPR012341">
    <property type="entry name" value="6hp_glycosidase-like_sf"/>
</dbReference>
<accession>A0ABP0K8J5</accession>
<evidence type="ECO:0000256" key="8">
    <source>
        <dbReference type="SAM" id="Phobius"/>
    </source>
</evidence>
<keyword evidence="8" id="KW-0472">Membrane</keyword>
<feature type="transmembrane region" description="Helical" evidence="8">
    <location>
        <begin position="30"/>
        <end position="51"/>
    </location>
</feature>
<feature type="region of interest" description="Disordered" evidence="7">
    <location>
        <begin position="111"/>
        <end position="139"/>
    </location>
</feature>
<dbReference type="Gene3D" id="1.50.10.10">
    <property type="match status" value="1"/>
</dbReference>
<feature type="compositionally biased region" description="Basic residues" evidence="7">
    <location>
        <begin position="1"/>
        <end position="12"/>
    </location>
</feature>
<comment type="cofactor">
    <cofactor evidence="1">
        <name>Ca(2+)</name>
        <dbReference type="ChEBI" id="CHEBI:29108"/>
    </cofactor>
</comment>
<keyword evidence="6" id="KW-0326">Glycosidase</keyword>
<evidence type="ECO:0000313" key="10">
    <source>
        <dbReference type="Proteomes" id="UP001642464"/>
    </source>
</evidence>
<evidence type="ECO:0000313" key="9">
    <source>
        <dbReference type="EMBL" id="CAK9023129.1"/>
    </source>
</evidence>
<keyword evidence="10" id="KW-1185">Reference proteome</keyword>
<dbReference type="InterPro" id="IPR013320">
    <property type="entry name" value="ConA-like_dom_sf"/>
</dbReference>
<evidence type="ECO:0000256" key="2">
    <source>
        <dbReference type="ARBA" id="ARBA00004922"/>
    </source>
</evidence>
<evidence type="ECO:0000256" key="1">
    <source>
        <dbReference type="ARBA" id="ARBA00001913"/>
    </source>
</evidence>
<dbReference type="Pfam" id="PF01532">
    <property type="entry name" value="Glyco_hydro_47"/>
    <property type="match status" value="1"/>
</dbReference>
<dbReference type="Gene3D" id="2.60.120.200">
    <property type="match status" value="1"/>
</dbReference>
<dbReference type="EC" id="3.2.1.-" evidence="6"/>
<sequence>MKPARVRRKKRRKGEEDTEQLPAKGPGFHWYIFSLSILLVTAFSFLNFLSLPDARAHSLLSAVLLKRRAAISGDPHSDPAFHGINDEERIALLKAAEEALQAPLPVVQADQGHEHAALRGGQKPFATSAPGPPAPPEKSAANMALQAVDSLRARSKAVFSAISIPLQLGSGGGIATFSGESWLQLDEAVDADELTFGAWIYVPQIPEMSFPLASESMKTIASTKVSGCSTTNKGWALFMHEWSTTNRQLRLSWTDSVSGCNEIYSESTLVPYDKWVMVGFSLSKARNRASIMLDKQLIVDTQLGLGKYSRQQQTMGIQQAGIDQRILSDSGKILFGAHIMPKATDIAMAHGFIGFMGDTRILAQSTDGAKLVNLLHCEAKDLTSGSPNCGTHTSGLKVLVQHQVKSESINSISGGRLQPRYVKGFNAGEGQSAVPIVKWDAKPAHPMSNDAAALEIESVPGPTLPPEKLSATWPKEWLSRYGKEELMKSQTEADVWAAEVRGAMKHTWDGYRTKAWGHDEVQPNSGRPKDRDAKAVTMLDALSTLWVMGFRQEFEEAAQWLEDSNLPGPGSHGQNSLFEINIRAFAGLLSAYSLSGKRVFLDTARRLGEKLLSAFTSPSGLPLPTIDIGTGKAAMHSWNANTVLAEATTLQVEFRYMSKVTGDSRWQEAADKAMDVVLKAAGQRGLIPIYLSSPNKQAVSFVGSKMSMGAMGDSYYEYLLKLWIQGGKRDVQLKEAWKRAMKEMFDQMVSKTAGGLQFLAELEGGRKRNRMDHLACFVAGMLMLGSRSLPPEEVDARWEPFAADLTYTCYQMYVRTPTGLSPEYVNFNPGSGKGSDMSIPGDAPQNLLRPEAAEAVWYMWYYTGDHKYRQWGHDMFLPFLKYSKVKYGFSAISDVRKRTAPKRDSQESFWLGETLKYFYLIFAPRNTVNLEEFVLNTEAQPLKVFD</sequence>
<dbReference type="InterPro" id="IPR036026">
    <property type="entry name" value="Seven-hairpin_glycosidases"/>
</dbReference>
<dbReference type="PANTHER" id="PTHR11742">
    <property type="entry name" value="MANNOSYL-OLIGOSACCHARIDE ALPHA-1,2-MANNOSIDASE-RELATED"/>
    <property type="match status" value="1"/>
</dbReference>
<reference evidence="9 10" key="1">
    <citation type="submission" date="2024-02" db="EMBL/GenBank/DDBJ databases">
        <authorList>
            <person name="Chen Y."/>
            <person name="Shah S."/>
            <person name="Dougan E. K."/>
            <person name="Thang M."/>
            <person name="Chan C."/>
        </authorList>
    </citation>
    <scope>NUCLEOTIDE SEQUENCE [LARGE SCALE GENOMIC DNA]</scope>
</reference>
<gene>
    <name evidence="9" type="ORF">SCF082_LOCUS16079</name>
</gene>
<dbReference type="InterPro" id="IPR001382">
    <property type="entry name" value="Glyco_hydro_47"/>
</dbReference>
<evidence type="ECO:0000256" key="3">
    <source>
        <dbReference type="ARBA" id="ARBA00007658"/>
    </source>
</evidence>
<keyword evidence="8" id="KW-0812">Transmembrane</keyword>
<comment type="similarity">
    <text evidence="3 6">Belongs to the glycosyl hydrolase 47 family.</text>
</comment>
<dbReference type="Proteomes" id="UP001642464">
    <property type="component" value="Unassembled WGS sequence"/>
</dbReference>
<proteinExistence type="inferred from homology"/>
<dbReference type="PANTHER" id="PTHR11742:SF6">
    <property type="entry name" value="MANNOSYL-OLIGOSACCHARIDE ALPHA-1,2-MANNOSIDASE IA-RELATED"/>
    <property type="match status" value="1"/>
</dbReference>
<dbReference type="SUPFAM" id="SSF49899">
    <property type="entry name" value="Concanavalin A-like lectins/glucanases"/>
    <property type="match status" value="1"/>
</dbReference>
<evidence type="ECO:0000256" key="7">
    <source>
        <dbReference type="SAM" id="MobiDB-lite"/>
    </source>
</evidence>
<dbReference type="InterPro" id="IPR050749">
    <property type="entry name" value="Glycosyl_Hydrolase_47"/>
</dbReference>
<organism evidence="9 10">
    <name type="scientific">Durusdinium trenchii</name>
    <dbReference type="NCBI Taxonomy" id="1381693"/>
    <lineage>
        <taxon>Eukaryota</taxon>
        <taxon>Sar</taxon>
        <taxon>Alveolata</taxon>
        <taxon>Dinophyceae</taxon>
        <taxon>Suessiales</taxon>
        <taxon>Symbiodiniaceae</taxon>
        <taxon>Durusdinium</taxon>
    </lineage>
</organism>